<dbReference type="RefSeq" id="WP_331255442.1">
    <property type="nucleotide sequence ID" value="NZ_CP133270.1"/>
</dbReference>
<reference evidence="2 3" key="1">
    <citation type="journal article" date="2024" name="Environ. Microbiol.">
        <title>Novel evolutionary insights on the interactions of the Holosporales (Alphaproteobacteria) with eukaryotic hosts from comparative genomics.</title>
        <authorList>
            <person name="Giovannini M."/>
            <person name="Petroni G."/>
            <person name="Castelli M."/>
        </authorList>
    </citation>
    <scope>NUCLEOTIDE SEQUENCE [LARGE SCALE GENOMIC DNA]</scope>
    <source>
        <strain evidence="2 3">US_Bl 15I1</strain>
    </source>
</reference>
<dbReference type="NCBIfam" id="TIGR03725">
    <property type="entry name" value="T6A_YeaZ"/>
    <property type="match status" value="1"/>
</dbReference>
<sequence>MNLFINTAHAICGVGLFHEKTLLAQKETALIQGHAQLLPGMVEEVMATTGTTFKDLQNLIVDVGPGSFTGIRVGVAFAKGLAHGLNIPLEGINGFDMFFQGKTNREDTLVVIDAKRKDLYCQFFPKNGNSSVPQNLSSHDIEEFYDLNEIKCIGDGATQLEKELGFSLNLIKSEMTFLELMNIAFLLGHSQSPAIPFYLRSADVSHPKN</sequence>
<dbReference type="Gene3D" id="3.30.420.40">
    <property type="match status" value="2"/>
</dbReference>
<evidence type="ECO:0000313" key="2">
    <source>
        <dbReference type="EMBL" id="WVX66590.1"/>
    </source>
</evidence>
<keyword evidence="3" id="KW-1185">Reference proteome</keyword>
<protein>
    <submittedName>
        <fullName evidence="2">tRNA (Adenosine(37)-N6)-threonylcarbamoyltransferase complex dimerization subunit type 1 TsaB</fullName>
    </submittedName>
</protein>
<accession>A0ABZ2C4A0</accession>
<proteinExistence type="predicted"/>
<dbReference type="EMBL" id="CP133270">
    <property type="protein sequence ID" value="WVX66590.1"/>
    <property type="molecule type" value="Genomic_DNA"/>
</dbReference>
<dbReference type="InterPro" id="IPR022496">
    <property type="entry name" value="T6A_TsaB"/>
</dbReference>
<dbReference type="SUPFAM" id="SSF53067">
    <property type="entry name" value="Actin-like ATPase domain"/>
    <property type="match status" value="1"/>
</dbReference>
<evidence type="ECO:0000259" key="1">
    <source>
        <dbReference type="Pfam" id="PF00814"/>
    </source>
</evidence>
<evidence type="ECO:0000313" key="3">
    <source>
        <dbReference type="Proteomes" id="UP001330434"/>
    </source>
</evidence>
<dbReference type="Proteomes" id="UP001330434">
    <property type="component" value="Chromosome"/>
</dbReference>
<dbReference type="Pfam" id="PF00814">
    <property type="entry name" value="TsaD"/>
    <property type="match status" value="1"/>
</dbReference>
<gene>
    <name evidence="2" type="ORF">Bealeia1_00769</name>
</gene>
<dbReference type="InterPro" id="IPR043129">
    <property type="entry name" value="ATPase_NBD"/>
</dbReference>
<dbReference type="InterPro" id="IPR000905">
    <property type="entry name" value="Gcp-like_dom"/>
</dbReference>
<name>A0ABZ2C4A0_9PROT</name>
<organism evidence="2 3">
    <name type="scientific">Candidatus Bealeia paramacronuclearis</name>
    <dbReference type="NCBI Taxonomy" id="1921001"/>
    <lineage>
        <taxon>Bacteria</taxon>
        <taxon>Pseudomonadati</taxon>
        <taxon>Pseudomonadota</taxon>
        <taxon>Alphaproteobacteria</taxon>
        <taxon>Holosporales</taxon>
        <taxon>Holosporaceae</taxon>
        <taxon>Candidatus Bealeia</taxon>
    </lineage>
</organism>
<feature type="domain" description="Gcp-like" evidence="1">
    <location>
        <begin position="32"/>
        <end position="122"/>
    </location>
</feature>